<dbReference type="Proteomes" id="UP001162001">
    <property type="component" value="Segment"/>
</dbReference>
<sequence length="141" mass="16307">MISINHPPNHFVPAFINMLRLFGFAAKQNLSFSQLAVFVLRILQGFGFKKICVWNPFIGQRVWIIQSFDSWFNTWGGTHYHINQNMSQNSLSGLMNDPTTDKLFPFVDGSAFQTLHQQDLYYLVVLVAFINQNPHILNPYL</sequence>
<gene>
    <name evidence="1" type="ORF">Fadolivirus_1_35</name>
</gene>
<organism evidence="1 2">
    <name type="scientific">Fadolivirus FV1/VV64</name>
    <dbReference type="NCBI Taxonomy" id="3070911"/>
    <lineage>
        <taxon>Viruses</taxon>
        <taxon>Varidnaviria</taxon>
        <taxon>Bamfordvirae</taxon>
        <taxon>Nucleocytoviricota</taxon>
        <taxon>Megaviricetes</taxon>
        <taxon>Imitervirales</taxon>
        <taxon>Mimiviridae</taxon>
        <taxon>Klosneuvirinae</taxon>
        <taxon>Fadolivirus</taxon>
        <taxon>Fadolivirus algeromassiliense</taxon>
    </lineage>
</organism>
<accession>A0A7D3UQ57</accession>
<protein>
    <submittedName>
        <fullName evidence="1">Uncharacterized protein</fullName>
    </submittedName>
</protein>
<evidence type="ECO:0000313" key="1">
    <source>
        <dbReference type="EMBL" id="QKF93493.1"/>
    </source>
</evidence>
<keyword evidence="2" id="KW-1185">Reference proteome</keyword>
<evidence type="ECO:0000313" key="2">
    <source>
        <dbReference type="Proteomes" id="UP001162001"/>
    </source>
</evidence>
<name>A0A7D3UQ57_9VIRU</name>
<dbReference type="EMBL" id="MT418680">
    <property type="protein sequence ID" value="QKF93493.1"/>
    <property type="molecule type" value="Genomic_DNA"/>
</dbReference>
<proteinExistence type="predicted"/>
<reference evidence="1 2" key="1">
    <citation type="submission" date="2020-04" db="EMBL/GenBank/DDBJ databases">
        <title>Advantages and limits of metagenomic assembly and binning of a giant virus.</title>
        <authorList>
            <person name="Schulz F."/>
            <person name="Andreani J."/>
            <person name="Francis R."/>
            <person name="Boudjemaa H."/>
            <person name="Bou Khalil J.Y."/>
            <person name="Lee J."/>
            <person name="La Scola B."/>
            <person name="Woyke T."/>
        </authorList>
    </citation>
    <scope>NUCLEOTIDE SEQUENCE [LARGE SCALE GENOMIC DNA]</scope>
    <source>
        <strain evidence="1 2">FV1/VV64</strain>
    </source>
</reference>